<reference evidence="2 3" key="1">
    <citation type="submission" date="2020-10" db="EMBL/GenBank/DDBJ databases">
        <title>Connecting structure to function with the recovery of over 1000 high-quality activated sludge metagenome-assembled genomes encoding full-length rRNA genes using long-read sequencing.</title>
        <authorList>
            <person name="Singleton C.M."/>
            <person name="Petriglieri F."/>
            <person name="Kristensen J.M."/>
            <person name="Kirkegaard R.H."/>
            <person name="Michaelsen T.Y."/>
            <person name="Andersen M.H."/>
            <person name="Karst S.M."/>
            <person name="Dueholm M.S."/>
            <person name="Nielsen P.H."/>
            <person name="Albertsen M."/>
        </authorList>
    </citation>
    <scope>NUCLEOTIDE SEQUENCE [LARGE SCALE GENOMIC DNA]</scope>
    <source>
        <strain evidence="2">OdNE_18-Q3-R46-58_MAXAC.008</strain>
    </source>
</reference>
<dbReference type="CDD" id="cd04182">
    <property type="entry name" value="GT_2_like_f"/>
    <property type="match status" value="1"/>
</dbReference>
<dbReference type="PANTHER" id="PTHR43777:SF1">
    <property type="entry name" value="MOLYBDENUM COFACTOR CYTIDYLYLTRANSFERASE"/>
    <property type="match status" value="1"/>
</dbReference>
<proteinExistence type="predicted"/>
<evidence type="ECO:0000313" key="3">
    <source>
        <dbReference type="Proteomes" id="UP000709959"/>
    </source>
</evidence>
<dbReference type="Pfam" id="PF12804">
    <property type="entry name" value="NTP_transf_3"/>
    <property type="match status" value="1"/>
</dbReference>
<dbReference type="InterPro" id="IPR025877">
    <property type="entry name" value="MobA-like_NTP_Trfase"/>
</dbReference>
<organism evidence="2 3">
    <name type="scientific">Candidatus Geothrix odensensis</name>
    <dbReference type="NCBI Taxonomy" id="2954440"/>
    <lineage>
        <taxon>Bacteria</taxon>
        <taxon>Pseudomonadati</taxon>
        <taxon>Acidobacteriota</taxon>
        <taxon>Holophagae</taxon>
        <taxon>Holophagales</taxon>
        <taxon>Holophagaceae</taxon>
        <taxon>Geothrix</taxon>
    </lineage>
</organism>
<dbReference type="PANTHER" id="PTHR43777">
    <property type="entry name" value="MOLYBDENUM COFACTOR CYTIDYLYLTRANSFERASE"/>
    <property type="match status" value="1"/>
</dbReference>
<dbReference type="AlphaFoldDB" id="A0A936F0E1"/>
<feature type="domain" description="MobA-like NTP transferase" evidence="1">
    <location>
        <begin position="4"/>
        <end position="159"/>
    </location>
</feature>
<dbReference type="Gene3D" id="3.90.550.10">
    <property type="entry name" value="Spore Coat Polysaccharide Biosynthesis Protein SpsA, Chain A"/>
    <property type="match status" value="1"/>
</dbReference>
<sequence length="184" mass="19493">MIPALILAAGSGRRMGGPKARLVLDGETLLQRTARIAQAAGCTPVIAVVGDWDPGALDPSVRVVRNPEATEGMASSIRRGIAALPGSAPAVLLLVIDQPAVEVSLLRRLLQLHIAQKEAVPVACAYGDSLGIPAILPARFFPELLTLEGDRGAKPILLRENALTIPFPEGAWDLDTPEDLRFTR</sequence>
<dbReference type="GO" id="GO:0016779">
    <property type="term" value="F:nucleotidyltransferase activity"/>
    <property type="evidence" value="ECO:0007669"/>
    <property type="project" value="UniProtKB-ARBA"/>
</dbReference>
<accession>A0A936F0E1</accession>
<dbReference type="SUPFAM" id="SSF53448">
    <property type="entry name" value="Nucleotide-diphospho-sugar transferases"/>
    <property type="match status" value="1"/>
</dbReference>
<evidence type="ECO:0000259" key="1">
    <source>
        <dbReference type="Pfam" id="PF12804"/>
    </source>
</evidence>
<evidence type="ECO:0000313" key="2">
    <source>
        <dbReference type="EMBL" id="MBK8571538.1"/>
    </source>
</evidence>
<protein>
    <submittedName>
        <fullName evidence="2">Nucleotidyltransferase family protein</fullName>
    </submittedName>
</protein>
<name>A0A936F0E1_9BACT</name>
<dbReference type="InterPro" id="IPR029044">
    <property type="entry name" value="Nucleotide-diphossugar_trans"/>
</dbReference>
<dbReference type="Proteomes" id="UP000709959">
    <property type="component" value="Unassembled WGS sequence"/>
</dbReference>
<dbReference type="EMBL" id="JADKCH010000001">
    <property type="protein sequence ID" value="MBK8571538.1"/>
    <property type="molecule type" value="Genomic_DNA"/>
</dbReference>
<comment type="caution">
    <text evidence="2">The sequence shown here is derived from an EMBL/GenBank/DDBJ whole genome shotgun (WGS) entry which is preliminary data.</text>
</comment>
<gene>
    <name evidence="2" type="ORF">IPN91_02630</name>
</gene>